<comment type="caution">
    <text evidence="2">The sequence shown here is derived from an EMBL/GenBank/DDBJ whole genome shotgun (WGS) entry which is preliminary data.</text>
</comment>
<dbReference type="Gene3D" id="3.40.50.300">
    <property type="entry name" value="P-loop containing nucleotide triphosphate hydrolases"/>
    <property type="match status" value="1"/>
</dbReference>
<protein>
    <recommendedName>
        <fullName evidence="1">DEAD/DEAH-box helicase domain-containing protein</fullName>
    </recommendedName>
</protein>
<gene>
    <name evidence="2" type="ORF">DFP72DRAFT_756320</name>
</gene>
<feature type="non-terminal residue" evidence="2">
    <location>
        <position position="1"/>
    </location>
</feature>
<dbReference type="OrthoDB" id="10261556at2759"/>
<proteinExistence type="predicted"/>
<dbReference type="InterPro" id="IPR027417">
    <property type="entry name" value="P-loop_NTPase"/>
</dbReference>
<dbReference type="InterPro" id="IPR011545">
    <property type="entry name" value="DEAD/DEAH_box_helicase_dom"/>
</dbReference>
<dbReference type="AlphaFoldDB" id="A0A8H6HJP8"/>
<dbReference type="SUPFAM" id="SSF52540">
    <property type="entry name" value="P-loop containing nucleoside triphosphate hydrolases"/>
    <property type="match status" value="1"/>
</dbReference>
<keyword evidence="3" id="KW-1185">Reference proteome</keyword>
<dbReference type="GO" id="GO:0003676">
    <property type="term" value="F:nucleic acid binding"/>
    <property type="evidence" value="ECO:0007669"/>
    <property type="project" value="InterPro"/>
</dbReference>
<name>A0A8H6HJP8_9AGAR</name>
<accession>A0A8H6HJP8</accession>
<dbReference type="GO" id="GO:0005524">
    <property type="term" value="F:ATP binding"/>
    <property type="evidence" value="ECO:0007669"/>
    <property type="project" value="InterPro"/>
</dbReference>
<dbReference type="Proteomes" id="UP000521943">
    <property type="component" value="Unassembled WGS sequence"/>
</dbReference>
<organism evidence="2 3">
    <name type="scientific">Ephemerocybe angulata</name>
    <dbReference type="NCBI Taxonomy" id="980116"/>
    <lineage>
        <taxon>Eukaryota</taxon>
        <taxon>Fungi</taxon>
        <taxon>Dikarya</taxon>
        <taxon>Basidiomycota</taxon>
        <taxon>Agaricomycotina</taxon>
        <taxon>Agaricomycetes</taxon>
        <taxon>Agaricomycetidae</taxon>
        <taxon>Agaricales</taxon>
        <taxon>Agaricineae</taxon>
        <taxon>Psathyrellaceae</taxon>
        <taxon>Ephemerocybe</taxon>
    </lineage>
</organism>
<evidence type="ECO:0000259" key="1">
    <source>
        <dbReference type="Pfam" id="PF00270"/>
    </source>
</evidence>
<dbReference type="Pfam" id="PF00270">
    <property type="entry name" value="DEAD"/>
    <property type="match status" value="1"/>
</dbReference>
<reference evidence="2 3" key="1">
    <citation type="submission" date="2020-07" db="EMBL/GenBank/DDBJ databases">
        <title>Comparative genomics of pyrophilous fungi reveals a link between fire events and developmental genes.</title>
        <authorList>
            <consortium name="DOE Joint Genome Institute"/>
            <person name="Steindorff A.S."/>
            <person name="Carver A."/>
            <person name="Calhoun S."/>
            <person name="Stillman K."/>
            <person name="Liu H."/>
            <person name="Lipzen A."/>
            <person name="Pangilinan J."/>
            <person name="Labutti K."/>
            <person name="Bruns T.D."/>
            <person name="Grigoriev I.V."/>
        </authorList>
    </citation>
    <scope>NUCLEOTIDE SEQUENCE [LARGE SCALE GENOMIC DNA]</scope>
    <source>
        <strain evidence="2 3">CBS 144469</strain>
    </source>
</reference>
<evidence type="ECO:0000313" key="3">
    <source>
        <dbReference type="Proteomes" id="UP000521943"/>
    </source>
</evidence>
<feature type="domain" description="DEAD/DEAH-box helicase" evidence="1">
    <location>
        <begin position="7"/>
        <end position="59"/>
    </location>
</feature>
<evidence type="ECO:0000313" key="2">
    <source>
        <dbReference type="EMBL" id="KAF6748290.1"/>
    </source>
</evidence>
<sequence>GRKPFQWQLKAASYLLCGEDVILNVGTGCGKTLVFQLPLLLDASDISLIVSPLSALMIEQ</sequence>
<feature type="non-terminal residue" evidence="2">
    <location>
        <position position="60"/>
    </location>
</feature>
<dbReference type="EMBL" id="JACGCI010000073">
    <property type="protein sequence ID" value="KAF6748290.1"/>
    <property type="molecule type" value="Genomic_DNA"/>
</dbReference>